<dbReference type="Pfam" id="PF10604">
    <property type="entry name" value="Polyketide_cyc2"/>
    <property type="match status" value="1"/>
</dbReference>
<name>A0ABP9E2H4_9PSEU</name>
<evidence type="ECO:0000313" key="3">
    <source>
        <dbReference type="Proteomes" id="UP001500457"/>
    </source>
</evidence>
<dbReference type="RefSeq" id="WP_274229570.1">
    <property type="nucleotide sequence ID" value="NZ_BAABHQ010000002.1"/>
</dbReference>
<reference evidence="3" key="1">
    <citation type="journal article" date="2019" name="Int. J. Syst. Evol. Microbiol.">
        <title>The Global Catalogue of Microorganisms (GCM) 10K type strain sequencing project: providing services to taxonomists for standard genome sequencing and annotation.</title>
        <authorList>
            <consortium name="The Broad Institute Genomics Platform"/>
            <consortium name="The Broad Institute Genome Sequencing Center for Infectious Disease"/>
            <person name="Wu L."/>
            <person name="Ma J."/>
        </authorList>
    </citation>
    <scope>NUCLEOTIDE SEQUENCE [LARGE SCALE GENOMIC DNA]</scope>
    <source>
        <strain evidence="3">JCM 17983</strain>
    </source>
</reference>
<evidence type="ECO:0000313" key="2">
    <source>
        <dbReference type="EMBL" id="GAA4863864.1"/>
    </source>
</evidence>
<accession>A0ABP9E2H4</accession>
<dbReference type="Proteomes" id="UP001500457">
    <property type="component" value="Unassembled WGS sequence"/>
</dbReference>
<proteinExistence type="predicted"/>
<keyword evidence="3" id="KW-1185">Reference proteome</keyword>
<dbReference type="InterPro" id="IPR023393">
    <property type="entry name" value="START-like_dom_sf"/>
</dbReference>
<evidence type="ECO:0000256" key="1">
    <source>
        <dbReference type="SAM" id="MobiDB-lite"/>
    </source>
</evidence>
<dbReference type="CDD" id="cd07812">
    <property type="entry name" value="SRPBCC"/>
    <property type="match status" value="1"/>
</dbReference>
<dbReference type="InterPro" id="IPR019587">
    <property type="entry name" value="Polyketide_cyclase/dehydratase"/>
</dbReference>
<feature type="region of interest" description="Disordered" evidence="1">
    <location>
        <begin position="97"/>
        <end position="117"/>
    </location>
</feature>
<organism evidence="2 3">
    <name type="scientific">Actinomycetospora straminea</name>
    <dbReference type="NCBI Taxonomy" id="663607"/>
    <lineage>
        <taxon>Bacteria</taxon>
        <taxon>Bacillati</taxon>
        <taxon>Actinomycetota</taxon>
        <taxon>Actinomycetes</taxon>
        <taxon>Pseudonocardiales</taxon>
        <taxon>Pseudonocardiaceae</taxon>
        <taxon>Actinomycetospora</taxon>
    </lineage>
</organism>
<protein>
    <submittedName>
        <fullName evidence="2">SRPBCC family protein</fullName>
    </submittedName>
</protein>
<comment type="caution">
    <text evidence="2">The sequence shown here is derived from an EMBL/GenBank/DDBJ whole genome shotgun (WGS) entry which is preliminary data.</text>
</comment>
<dbReference type="Gene3D" id="3.30.530.20">
    <property type="match status" value="1"/>
</dbReference>
<gene>
    <name evidence="2" type="ORF">GCM10023203_09500</name>
</gene>
<dbReference type="SUPFAM" id="SSF55961">
    <property type="entry name" value="Bet v1-like"/>
    <property type="match status" value="1"/>
</dbReference>
<feature type="compositionally biased region" description="Basic and acidic residues" evidence="1">
    <location>
        <begin position="108"/>
        <end position="117"/>
    </location>
</feature>
<dbReference type="EMBL" id="BAABHQ010000002">
    <property type="protein sequence ID" value="GAA4863864.1"/>
    <property type="molecule type" value="Genomic_DNA"/>
</dbReference>
<sequence>MGDFQHSIDVRRPPEEVFAYLSDAEHLPEWVSGLQQAKRAGGDEVDVVAVGGGEQHEDRAWMHADADARSVRWGADRVSDYHGELFVTGIGDEDSRVTVSLHTPGTDDPEHHDQVQQDLERTLADLERRLDGSATG</sequence>